<organism evidence="2 3">
    <name type="scientific">Aminomonas paucivorans DSM 12260</name>
    <dbReference type="NCBI Taxonomy" id="584708"/>
    <lineage>
        <taxon>Bacteria</taxon>
        <taxon>Thermotogati</taxon>
        <taxon>Synergistota</taxon>
        <taxon>Synergistia</taxon>
        <taxon>Synergistales</taxon>
        <taxon>Synergistaceae</taxon>
        <taxon>Aminomonas</taxon>
    </lineage>
</organism>
<name>E3D0F7_9BACT</name>
<dbReference type="STRING" id="584708.Apau_0542"/>
<gene>
    <name evidence="2" type="ORF">Apau_0542</name>
</gene>
<dbReference type="NCBIfam" id="TIGR01869">
    <property type="entry name" value="casC_Cse4"/>
    <property type="match status" value="1"/>
</dbReference>
<reference evidence="2 3" key="1">
    <citation type="journal article" date="2010" name="Stand. Genomic Sci.">
        <title>Non-contiguous finished genome sequence of Aminomonas paucivorans type strain (GLU-3).</title>
        <authorList>
            <person name="Pitluck S."/>
            <person name="Yasawong M."/>
            <person name="Held B."/>
            <person name="Lapidus A."/>
            <person name="Nolan M."/>
            <person name="Copeland A."/>
            <person name="Lucas S."/>
            <person name="Del Rio T.G."/>
            <person name="Tice H."/>
            <person name="Cheng J.F."/>
            <person name="Chertkov O."/>
            <person name="Goodwin L."/>
            <person name="Tapia R."/>
            <person name="Han C."/>
            <person name="Liolios K."/>
            <person name="Ivanova N."/>
            <person name="Mavromatis K."/>
            <person name="Ovchinnikova G."/>
            <person name="Pati A."/>
            <person name="Chen A."/>
            <person name="Palaniappan K."/>
            <person name="Land M."/>
            <person name="Hauser L."/>
            <person name="Chang Y.J."/>
            <person name="Jeffries C.D."/>
            <person name="Pukall R."/>
            <person name="Spring S."/>
            <person name="Rohde M."/>
            <person name="Sikorski J."/>
            <person name="Goker M."/>
            <person name="Woyke T."/>
            <person name="Bristow J."/>
            <person name="Eisen J.A."/>
            <person name="Markowitz V."/>
            <person name="Hugenholtz P."/>
            <person name="Kyrpides N.C."/>
            <person name="Klenk H.P."/>
        </authorList>
    </citation>
    <scope>NUCLEOTIDE SEQUENCE [LARGE SCALE GENOMIC DNA]</scope>
    <source>
        <strain evidence="2 3">DSM 12260</strain>
    </source>
</reference>
<dbReference type="HOGENOM" id="CLU_044824_1_0_0"/>
<protein>
    <submittedName>
        <fullName evidence="2">CRISPR-associated protein, Cse4 family</fullName>
    </submittedName>
</protein>
<dbReference type="Proteomes" id="UP000005096">
    <property type="component" value="Chromosome"/>
</dbReference>
<feature type="region of interest" description="Disordered" evidence="1">
    <location>
        <begin position="140"/>
        <end position="170"/>
    </location>
</feature>
<proteinExistence type="predicted"/>
<dbReference type="InterPro" id="IPR010148">
    <property type="entry name" value="CRISPR-assoc_prot_CT1975"/>
</dbReference>
<dbReference type="Pfam" id="PF09344">
    <property type="entry name" value="Cas_CT1975"/>
    <property type="match status" value="1"/>
</dbReference>
<accession>E3D0F7</accession>
<dbReference type="EMBL" id="CM001022">
    <property type="protein sequence ID" value="EFQ22976.1"/>
    <property type="molecule type" value="Genomic_DNA"/>
</dbReference>
<dbReference type="OrthoDB" id="6063at2"/>
<evidence type="ECO:0000313" key="2">
    <source>
        <dbReference type="EMBL" id="EFQ22976.1"/>
    </source>
</evidence>
<sequence>MSKFVELHLIQSVAPSCLNRDDTGSPKDCQFGGVRRARVSSQSFKRAIRESFRTHERLAASMGVRTKRLVEGTAQRLALRGRDEEIGRKVARNLLNVVFDKDMFDGKTTDKTKYLLFLSPSEVQAFGEIAEGFWDELSAMETQKAETPSGEEPEEAAPKASRKGAKTKKTEGSKELLAAVKGLFGKTPGVDLALFGRMIADRPDDNIDGVCQVAHAISTHQTAKEVDFFTALDDLKPDDTSGSDMMGVVEFNSACLYRYLTLDWDSLVSLLGNEAFARTALEGFLEAAVRALPSGRQNSFAAHNLPSLAFACVHDGQRFSLVNAFEKPVKPRDGLVEESVRRMDEYLGLLEKEYGRYLVGTGAVKLHCGPAAGGGLVHLGERADNLEAWIQAILRAL</sequence>
<dbReference type="PaxDb" id="584708-Apau_0542"/>
<evidence type="ECO:0000313" key="3">
    <source>
        <dbReference type="Proteomes" id="UP000005096"/>
    </source>
</evidence>
<keyword evidence="3" id="KW-1185">Reference proteome</keyword>
<dbReference type="AlphaFoldDB" id="E3D0F7"/>
<dbReference type="eggNOG" id="COG1857">
    <property type="taxonomic scope" value="Bacteria"/>
</dbReference>
<dbReference type="RefSeq" id="WP_006300130.1">
    <property type="nucleotide sequence ID" value="NZ_CM001022.1"/>
</dbReference>
<evidence type="ECO:0000256" key="1">
    <source>
        <dbReference type="SAM" id="MobiDB-lite"/>
    </source>
</evidence>